<evidence type="ECO:0000313" key="4">
    <source>
        <dbReference type="Proteomes" id="UP000032141"/>
    </source>
</evidence>
<dbReference type="HOGENOM" id="CLU_1629364_0_0_1"/>
<evidence type="ECO:0000256" key="1">
    <source>
        <dbReference type="SAM" id="MobiDB-lite"/>
    </source>
</evidence>
<keyword evidence="4" id="KW-1185">Reference proteome</keyword>
<feature type="compositionally biased region" description="Acidic residues" evidence="1">
    <location>
        <begin position="82"/>
        <end position="94"/>
    </location>
</feature>
<sequence>MNRKIHIRLHVGGYWAADGTYNGGGTRCCRIDFVESTFGMLKSMIASGGFPENMDKFSYFQSGIVDQSDDPYLDDVLIGGDKEEEEPKSDDEWTDFYKDDYVESEDSDDDEGKVEFLVGQEFISQAKCTETIEKYSVKERVNIRFQRSERKKVAAECVADGCS</sequence>
<name>A0A0D3AT34_BRAOL</name>
<accession>A0A0D3AT34</accession>
<protein>
    <recommendedName>
        <fullName evidence="2">Transposase MuDR plant domain-containing protein</fullName>
    </recommendedName>
</protein>
<reference evidence="3" key="2">
    <citation type="submission" date="2015-03" db="UniProtKB">
        <authorList>
            <consortium name="EnsemblPlants"/>
        </authorList>
    </citation>
    <scope>IDENTIFICATION</scope>
</reference>
<reference evidence="3 4" key="1">
    <citation type="journal article" date="2014" name="Genome Biol.">
        <title>Transcriptome and methylome profiling reveals relics of genome dominance in the mesopolyploid Brassica oleracea.</title>
        <authorList>
            <person name="Parkin I.A."/>
            <person name="Koh C."/>
            <person name="Tang H."/>
            <person name="Robinson S.J."/>
            <person name="Kagale S."/>
            <person name="Clarke W.E."/>
            <person name="Town C.D."/>
            <person name="Nixon J."/>
            <person name="Krishnakumar V."/>
            <person name="Bidwell S.L."/>
            <person name="Denoeud F."/>
            <person name="Belcram H."/>
            <person name="Links M.G."/>
            <person name="Just J."/>
            <person name="Clarke C."/>
            <person name="Bender T."/>
            <person name="Huebert T."/>
            <person name="Mason A.S."/>
            <person name="Pires J.C."/>
            <person name="Barker G."/>
            <person name="Moore J."/>
            <person name="Walley P.G."/>
            <person name="Manoli S."/>
            <person name="Batley J."/>
            <person name="Edwards D."/>
            <person name="Nelson M.N."/>
            <person name="Wang X."/>
            <person name="Paterson A.H."/>
            <person name="King G."/>
            <person name="Bancroft I."/>
            <person name="Chalhoub B."/>
            <person name="Sharpe A.G."/>
        </authorList>
    </citation>
    <scope>NUCLEOTIDE SEQUENCE</scope>
    <source>
        <strain evidence="3 4">cv. TO1000</strain>
    </source>
</reference>
<proteinExistence type="predicted"/>
<organism evidence="3 4">
    <name type="scientific">Brassica oleracea var. oleracea</name>
    <dbReference type="NCBI Taxonomy" id="109376"/>
    <lineage>
        <taxon>Eukaryota</taxon>
        <taxon>Viridiplantae</taxon>
        <taxon>Streptophyta</taxon>
        <taxon>Embryophyta</taxon>
        <taxon>Tracheophyta</taxon>
        <taxon>Spermatophyta</taxon>
        <taxon>Magnoliopsida</taxon>
        <taxon>eudicotyledons</taxon>
        <taxon>Gunneridae</taxon>
        <taxon>Pentapetalae</taxon>
        <taxon>rosids</taxon>
        <taxon>malvids</taxon>
        <taxon>Brassicales</taxon>
        <taxon>Brassicaceae</taxon>
        <taxon>Brassiceae</taxon>
        <taxon>Brassica</taxon>
    </lineage>
</organism>
<feature type="compositionally biased region" description="Acidic residues" evidence="1">
    <location>
        <begin position="102"/>
        <end position="111"/>
    </location>
</feature>
<evidence type="ECO:0000313" key="3">
    <source>
        <dbReference type="EnsemblPlants" id="Bo2g109020.1"/>
    </source>
</evidence>
<dbReference type="Gramene" id="Bo2g109020.1">
    <property type="protein sequence ID" value="Bo2g109020.1"/>
    <property type="gene ID" value="Bo2g109020"/>
</dbReference>
<dbReference type="InterPro" id="IPR004332">
    <property type="entry name" value="Transposase_MuDR"/>
</dbReference>
<feature type="region of interest" description="Disordered" evidence="1">
    <location>
        <begin position="79"/>
        <end position="111"/>
    </location>
</feature>
<dbReference type="Proteomes" id="UP000032141">
    <property type="component" value="Chromosome C2"/>
</dbReference>
<feature type="domain" description="Transposase MuDR plant" evidence="2">
    <location>
        <begin position="115"/>
        <end position="162"/>
    </location>
</feature>
<dbReference type="Pfam" id="PF03108">
    <property type="entry name" value="DBD_Tnp_Mut"/>
    <property type="match status" value="1"/>
</dbReference>
<evidence type="ECO:0000259" key="2">
    <source>
        <dbReference type="Pfam" id="PF03108"/>
    </source>
</evidence>
<dbReference type="EnsemblPlants" id="Bo2g109020.1">
    <property type="protein sequence ID" value="Bo2g109020.1"/>
    <property type="gene ID" value="Bo2g109020"/>
</dbReference>
<dbReference type="AlphaFoldDB" id="A0A0D3AT34"/>